<proteinExistence type="predicted"/>
<dbReference type="SUPFAM" id="SSF52821">
    <property type="entry name" value="Rhodanese/Cell cycle control phosphatase"/>
    <property type="match status" value="2"/>
</dbReference>
<accession>A0A8J6E1N1</accession>
<evidence type="ECO:0000259" key="3">
    <source>
        <dbReference type="PROSITE" id="PS50206"/>
    </source>
</evidence>
<keyword evidence="2" id="KW-0677">Repeat</keyword>
<protein>
    <submittedName>
        <fullName evidence="4">Rhodanese-like domain</fullName>
    </submittedName>
</protein>
<evidence type="ECO:0000256" key="2">
    <source>
        <dbReference type="ARBA" id="ARBA00022737"/>
    </source>
</evidence>
<reference evidence="4" key="1">
    <citation type="submission" date="2021-05" db="EMBL/GenBank/DDBJ databases">
        <title>A free-living protist that lacks canonical eukaryotic 1 DNA replication and segregation systems.</title>
        <authorList>
            <person name="Salas-Leiva D.E."/>
            <person name="Tromer E.C."/>
            <person name="Curtis B.A."/>
            <person name="Jerlstrom-Hultqvist J."/>
            <person name="Kolisko M."/>
            <person name="Yi Z."/>
            <person name="Salas-Leiva J.S."/>
            <person name="Gallot-Lavallee L."/>
            <person name="Kops G.J.P.L."/>
            <person name="Archibald J.M."/>
            <person name="Simpson A.G.B."/>
            <person name="Roger A.J."/>
        </authorList>
    </citation>
    <scope>NUCLEOTIDE SEQUENCE</scope>
    <source>
        <strain evidence="4">BICM</strain>
    </source>
</reference>
<dbReference type="InterPro" id="IPR001763">
    <property type="entry name" value="Rhodanese-like_dom"/>
</dbReference>
<sequence length="320" mass="35157">MKYTSIVTPEWVKRNLAVDKKLRLLDCSWNLKAMEPGFTQMAFARKHVAGAQLFDIDQVVEPGSDLPHQCPPADLFEQKVRSLGLNAGDRVICMDRDSLFGSPRVWWMFRRFGITDVSVMNGTLRDWIAIGGPTEIGGSKPVEPGNMSVLADNHWMRKNMTDVVHHLVAKGFLPRTLLSDLPAASEPRIQQIIDARSAERFAGVAKEPRPKVKSGHIPGSINIPHTEVLRDGRLKSMQEIWEIFQGSGVDLDSDITTSCGSGVTAATISLCLDVLGKKPEEHTLYDGSWSEYGLGSTVVGGKTVKLPIACSDATKCPSYN</sequence>
<dbReference type="GO" id="GO:0005739">
    <property type="term" value="C:mitochondrion"/>
    <property type="evidence" value="ECO:0007669"/>
    <property type="project" value="TreeGrafter"/>
</dbReference>
<keyword evidence="5" id="KW-1185">Reference proteome</keyword>
<dbReference type="Pfam" id="PF00581">
    <property type="entry name" value="Rhodanese"/>
    <property type="match status" value="2"/>
</dbReference>
<dbReference type="CDD" id="cd01449">
    <property type="entry name" value="TST_Repeat_2"/>
    <property type="match status" value="1"/>
</dbReference>
<name>A0A8J6E1N1_9EUKA</name>
<dbReference type="CDD" id="cd01448">
    <property type="entry name" value="TST_Repeat_1"/>
    <property type="match status" value="1"/>
</dbReference>
<dbReference type="PROSITE" id="PS50206">
    <property type="entry name" value="RHODANESE_3"/>
    <property type="match status" value="2"/>
</dbReference>
<comment type="caution">
    <text evidence="4">The sequence shown here is derived from an EMBL/GenBank/DDBJ whole genome shotgun (WGS) entry which is preliminary data.</text>
</comment>
<feature type="domain" description="Rhodanese" evidence="3">
    <location>
        <begin position="18"/>
        <end position="136"/>
    </location>
</feature>
<dbReference type="OrthoDB" id="270167at2759"/>
<gene>
    <name evidence="4" type="ORF">J8273_3399</name>
</gene>
<feature type="domain" description="Rhodanese" evidence="3">
    <location>
        <begin position="191"/>
        <end position="298"/>
    </location>
</feature>
<keyword evidence="1" id="KW-0808">Transferase</keyword>
<dbReference type="GO" id="GO:0004792">
    <property type="term" value="F:thiosulfate-cyanide sulfurtransferase activity"/>
    <property type="evidence" value="ECO:0007669"/>
    <property type="project" value="TreeGrafter"/>
</dbReference>
<evidence type="ECO:0000313" key="5">
    <source>
        <dbReference type="Proteomes" id="UP000717585"/>
    </source>
</evidence>
<dbReference type="Gene3D" id="3.40.250.10">
    <property type="entry name" value="Rhodanese-like domain"/>
    <property type="match status" value="2"/>
</dbReference>
<dbReference type="InterPro" id="IPR045078">
    <property type="entry name" value="TST/MPST-like"/>
</dbReference>
<evidence type="ECO:0000313" key="4">
    <source>
        <dbReference type="EMBL" id="KAG9393266.1"/>
    </source>
</evidence>
<dbReference type="InterPro" id="IPR036873">
    <property type="entry name" value="Rhodanese-like_dom_sf"/>
</dbReference>
<dbReference type="AlphaFoldDB" id="A0A8J6E1N1"/>
<dbReference type="Proteomes" id="UP000717585">
    <property type="component" value="Unassembled WGS sequence"/>
</dbReference>
<evidence type="ECO:0000256" key="1">
    <source>
        <dbReference type="ARBA" id="ARBA00022679"/>
    </source>
</evidence>
<dbReference type="EMBL" id="JAHDYR010000025">
    <property type="protein sequence ID" value="KAG9393266.1"/>
    <property type="molecule type" value="Genomic_DNA"/>
</dbReference>
<dbReference type="SMART" id="SM00450">
    <property type="entry name" value="RHOD"/>
    <property type="match status" value="2"/>
</dbReference>
<organism evidence="4 5">
    <name type="scientific">Carpediemonas membranifera</name>
    <dbReference type="NCBI Taxonomy" id="201153"/>
    <lineage>
        <taxon>Eukaryota</taxon>
        <taxon>Metamonada</taxon>
        <taxon>Carpediemonas-like organisms</taxon>
        <taxon>Carpediemonas</taxon>
    </lineage>
</organism>
<dbReference type="PANTHER" id="PTHR11364:SF27">
    <property type="entry name" value="SULFURTRANSFERASE"/>
    <property type="match status" value="1"/>
</dbReference>
<dbReference type="PANTHER" id="PTHR11364">
    <property type="entry name" value="THIOSULFATE SULFERTANSFERASE"/>
    <property type="match status" value="1"/>
</dbReference>